<keyword evidence="2" id="KW-0106">Calcium</keyword>
<feature type="region of interest" description="Disordered" evidence="3">
    <location>
        <begin position="122"/>
        <end position="259"/>
    </location>
</feature>
<evidence type="ECO:0000313" key="4">
    <source>
        <dbReference type="EMBL" id="PQA32188.1"/>
    </source>
</evidence>
<dbReference type="EMBL" id="PTQZ01000271">
    <property type="protein sequence ID" value="PQA32188.1"/>
    <property type="molecule type" value="Genomic_DNA"/>
</dbReference>
<dbReference type="PANTHER" id="PTHR10199:SF119">
    <property type="entry name" value="RE20510P"/>
    <property type="match status" value="1"/>
</dbReference>
<dbReference type="Proteomes" id="UP000243900">
    <property type="component" value="Unassembled WGS sequence"/>
</dbReference>
<evidence type="ECO:0000256" key="2">
    <source>
        <dbReference type="ARBA" id="ARBA00022837"/>
    </source>
</evidence>
<feature type="compositionally biased region" description="Acidic residues" evidence="3">
    <location>
        <begin position="38"/>
        <end position="55"/>
    </location>
</feature>
<dbReference type="SUPFAM" id="SSF103647">
    <property type="entry name" value="TSP type-3 repeat"/>
    <property type="match status" value="3"/>
</dbReference>
<dbReference type="InterPro" id="IPR003367">
    <property type="entry name" value="Thrombospondin_3-like_rpt"/>
</dbReference>
<evidence type="ECO:0008006" key="6">
    <source>
        <dbReference type="Google" id="ProtNLM"/>
    </source>
</evidence>
<comment type="caution">
    <text evidence="4">The sequence shown here is derived from an EMBL/GenBank/DDBJ whole genome shotgun (WGS) entry which is preliminary data.</text>
</comment>
<feature type="non-terminal residue" evidence="4">
    <location>
        <position position="1"/>
    </location>
</feature>
<feature type="non-terminal residue" evidence="4">
    <location>
        <position position="623"/>
    </location>
</feature>
<dbReference type="GO" id="GO:0007155">
    <property type="term" value="P:cell adhesion"/>
    <property type="evidence" value="ECO:0007669"/>
    <property type="project" value="InterPro"/>
</dbReference>
<dbReference type="FunFam" id="4.10.1080.10:FF:000001">
    <property type="entry name" value="Thrombospondin 3"/>
    <property type="match status" value="2"/>
</dbReference>
<reference evidence="5" key="1">
    <citation type="submission" date="2018-02" db="EMBL/GenBank/DDBJ databases">
        <title>Genome sequencing of Solimonas sp. HR-BB.</title>
        <authorList>
            <person name="Lee Y."/>
            <person name="Jeon C.O."/>
        </authorList>
    </citation>
    <scope>NUCLEOTIDE SEQUENCE [LARGE SCALE GENOMIC DNA]</scope>
    <source>
        <strain evidence="5">HR-E</strain>
    </source>
</reference>
<accession>A0A2P6AQR7</accession>
<dbReference type="PROSITE" id="PS51234">
    <property type="entry name" value="TSP3"/>
    <property type="match status" value="6"/>
</dbReference>
<gene>
    <name evidence="4" type="ORF">C5O18_08940</name>
</gene>
<proteinExistence type="predicted"/>
<dbReference type="InterPro" id="IPR017897">
    <property type="entry name" value="Thrombospondin_3_rpt"/>
</dbReference>
<keyword evidence="1" id="KW-0732">Signal</keyword>
<evidence type="ECO:0000256" key="1">
    <source>
        <dbReference type="ARBA" id="ARBA00022729"/>
    </source>
</evidence>
<dbReference type="Gene3D" id="4.10.1080.10">
    <property type="entry name" value="TSP type-3 repeat"/>
    <property type="match status" value="4"/>
</dbReference>
<evidence type="ECO:0000256" key="3">
    <source>
        <dbReference type="SAM" id="MobiDB-lite"/>
    </source>
</evidence>
<dbReference type="AlphaFoldDB" id="A0A2P6AQR7"/>
<dbReference type="Pfam" id="PF02412">
    <property type="entry name" value="TSP_3"/>
    <property type="match status" value="9"/>
</dbReference>
<sequence length="623" mass="62517">DQADTDQNGIGNACQDLDKDGILDINDNCPLHNNPLQEDADNDGIGDACDPDMDGDGVPNGSDSCPLVPGTGAVCANDLDGDGVPNGTDNCPTIKNLDQKDTDGDGIGDACDDSDKDGTADLADNCPAVPNFDQKDSDGDGIGDACDADADGDGTPNANDNCPLVANPGQEDGDGDGVGDACMTDSDGDGIADNIDNCPLIANPGQENSRDQGPGDACRDSDNDGINDADDLCPLNPLPQVDTDGDGLGNDCDPDADNDGVPNAQDNCPLIGNPDQADFDKDGIGDACDDNYDGDNVADVDDNCPLVPNNDQLDSDKDGIGDACDTSFTCGDGTAFGACPAPGDIKTGYSCTAGAPASSTVKPIQTGLLCTISKVLLNGAVVELCGVDSPASAADGNFTTFTKVNNAVALADSLFTDGALTGQVGVEVTLPTLQPAGKLASFAIRVPRSLVELSLAKAITVTTDGGDTFGGVEQSGGFALELLSFGYDGNSDPLGVDNLINDTPVYVIGGYASKPFQKLSITVGGGLAVDLGTSLEVRDVCTELKAGGPDRTVADGSLPIGGGTGGGDLPSLPGGDNPLGIITEPLGDVLAPVTGLLDPVVDPLTGALNDALGETPLAFLSNA</sequence>
<name>A0A2P6AQR7_9GAMM</name>
<keyword evidence="5" id="KW-1185">Reference proteome</keyword>
<feature type="region of interest" description="Disordered" evidence="3">
    <location>
        <begin position="27"/>
        <end position="64"/>
    </location>
</feature>
<dbReference type="InterPro" id="IPR028974">
    <property type="entry name" value="TSP_type-3_rpt"/>
</dbReference>
<dbReference type="PANTHER" id="PTHR10199">
    <property type="entry name" value="THROMBOSPONDIN"/>
    <property type="match status" value="1"/>
</dbReference>
<organism evidence="4 5">
    <name type="scientific">Amnimonas aquatica</name>
    <dbReference type="NCBI Taxonomy" id="2094561"/>
    <lineage>
        <taxon>Bacteria</taxon>
        <taxon>Pseudomonadati</taxon>
        <taxon>Pseudomonadota</taxon>
        <taxon>Gammaproteobacteria</taxon>
        <taxon>Moraxellales</taxon>
        <taxon>Moraxellaceae</taxon>
        <taxon>Amnimonas</taxon>
    </lineage>
</organism>
<evidence type="ECO:0000313" key="5">
    <source>
        <dbReference type="Proteomes" id="UP000243900"/>
    </source>
</evidence>
<dbReference type="GO" id="GO:0005509">
    <property type="term" value="F:calcium ion binding"/>
    <property type="evidence" value="ECO:0007669"/>
    <property type="project" value="InterPro"/>
</dbReference>
<protein>
    <recommendedName>
        <fullName evidence="6">Cartilage oligomeric matrix protein</fullName>
    </recommendedName>
</protein>